<dbReference type="InterPro" id="IPR002912">
    <property type="entry name" value="ACT_dom"/>
</dbReference>
<comment type="caution">
    <text evidence="2">The sequence shown here is derived from an EMBL/GenBank/DDBJ whole genome shotgun (WGS) entry which is preliminary data.</text>
</comment>
<dbReference type="SMART" id="SM00471">
    <property type="entry name" value="HDc"/>
    <property type="match status" value="1"/>
</dbReference>
<dbReference type="PROSITE" id="PS51671">
    <property type="entry name" value="ACT"/>
    <property type="match status" value="1"/>
</dbReference>
<proteinExistence type="predicted"/>
<evidence type="ECO:0000259" key="1">
    <source>
        <dbReference type="PROSITE" id="PS51671"/>
    </source>
</evidence>
<dbReference type="InterPro" id="IPR007685">
    <property type="entry name" value="RelA_SpoT"/>
</dbReference>
<dbReference type="SUPFAM" id="SSF81301">
    <property type="entry name" value="Nucleotidyltransferase"/>
    <property type="match status" value="1"/>
</dbReference>
<name>A0A0G0MC97_9BACT</name>
<gene>
    <name evidence="2" type="ORF">UT24_C0009G0145</name>
</gene>
<dbReference type="InterPro" id="IPR003607">
    <property type="entry name" value="HD/PDEase_dom"/>
</dbReference>
<dbReference type="Proteomes" id="UP000033881">
    <property type="component" value="Unassembled WGS sequence"/>
</dbReference>
<dbReference type="PATRIC" id="fig|1618574.4.peg.820"/>
<dbReference type="Gene3D" id="3.30.460.10">
    <property type="entry name" value="Beta Polymerase, domain 2"/>
    <property type="match status" value="1"/>
</dbReference>
<dbReference type="SUPFAM" id="SSF109604">
    <property type="entry name" value="HD-domain/PDEase-like"/>
    <property type="match status" value="1"/>
</dbReference>
<dbReference type="SMART" id="SM00954">
    <property type="entry name" value="RelA_SpoT"/>
    <property type="match status" value="1"/>
</dbReference>
<dbReference type="EMBL" id="LBWB01000009">
    <property type="protein sequence ID" value="KKR00828.1"/>
    <property type="molecule type" value="Genomic_DNA"/>
</dbReference>
<keyword evidence="2" id="KW-0418">Kinase</keyword>
<organism evidence="2 3">
    <name type="scientific">Candidatus Woesebacteria bacterium GW2011_GWB1_39_12</name>
    <dbReference type="NCBI Taxonomy" id="1618574"/>
    <lineage>
        <taxon>Bacteria</taxon>
        <taxon>Candidatus Woeseibacteriota</taxon>
    </lineage>
</organism>
<dbReference type="Gene3D" id="1.10.3210.10">
    <property type="entry name" value="Hypothetical protein af1432"/>
    <property type="match status" value="1"/>
</dbReference>
<dbReference type="Pfam" id="PF13328">
    <property type="entry name" value="HD_4"/>
    <property type="match status" value="1"/>
</dbReference>
<keyword evidence="2" id="KW-0808">Transferase</keyword>
<dbReference type="AlphaFoldDB" id="A0A0G0MC97"/>
<dbReference type="Pfam" id="PF04607">
    <property type="entry name" value="RelA_SpoT"/>
    <property type="match status" value="1"/>
</dbReference>
<dbReference type="GO" id="GO:0005886">
    <property type="term" value="C:plasma membrane"/>
    <property type="evidence" value="ECO:0007669"/>
    <property type="project" value="TreeGrafter"/>
</dbReference>
<reference evidence="2 3" key="1">
    <citation type="journal article" date="2015" name="Nature">
        <title>rRNA introns, odd ribosomes, and small enigmatic genomes across a large radiation of phyla.</title>
        <authorList>
            <person name="Brown C.T."/>
            <person name="Hug L.A."/>
            <person name="Thomas B.C."/>
            <person name="Sharon I."/>
            <person name="Castelle C.J."/>
            <person name="Singh A."/>
            <person name="Wilkins M.J."/>
            <person name="Williams K.H."/>
            <person name="Banfield J.F."/>
        </authorList>
    </citation>
    <scope>NUCLEOTIDE SEQUENCE [LARGE SCALE GENOMIC DNA]</scope>
</reference>
<accession>A0A0G0MC97</accession>
<dbReference type="GO" id="GO:0015969">
    <property type="term" value="P:guanosine tetraphosphate metabolic process"/>
    <property type="evidence" value="ECO:0007669"/>
    <property type="project" value="InterPro"/>
</dbReference>
<dbReference type="GO" id="GO:0016301">
    <property type="term" value="F:kinase activity"/>
    <property type="evidence" value="ECO:0007669"/>
    <property type="project" value="UniProtKB-KW"/>
</dbReference>
<feature type="domain" description="ACT" evidence="1">
    <location>
        <begin position="573"/>
        <end position="648"/>
    </location>
</feature>
<protein>
    <submittedName>
        <fullName evidence="2">GTP pyrophosphokinase, (P)ppGpp synthetase I</fullName>
    </submittedName>
</protein>
<evidence type="ECO:0000313" key="2">
    <source>
        <dbReference type="EMBL" id="KKR00828.1"/>
    </source>
</evidence>
<sequence>MTHELNSGQRTRWWIQNPRRTSAEPQIQPPVYEKPLTIREWLNQEPDGKVAQSYKLAEKIHEGQVRFSGEPYISHPEAVTDIINTEFYNGALPDVDLICAALLHDTLEDTNDEQKLLIYEKIKNDFGEGVAYLVESVSQFRSDGSEQSDTEYLQKQAAHGIPDPRVFVLKLADRLHNMRTLQFVPEEKQIPKAKETHIYAGLAERLGMWAVKTELEDLAFKYESPDLYQSIKEEVDSDPRLTADFISKVENSLNQVLRNNEGTKGSISVRKNGLWALYDKRIRLAQAGKGRLGTFSHINDLVSFRIVCDTVNSNNLLELYSILGAIHNHPKFNEPLDETRLDEFLAKPKGNKYSALQTTIDYPEGSFEIAITTKEREEFNNWGIMYLLRRGQLQEATPLYELKIVFDEEGKAIFLNKDATGVDFVYAKNPWLGAQAISLIVNEVPTKIGQFVPNASSIKVVASEDIRRAPPAHFLEHCSPETQKIIESQYALLGRDFDVVRGSELLEPILSRIGLLVVSDWPPLERILLTKFDAQDLHDLYLKIARTGEHLLNEISQVFQEEGINKEALSLTTIRLRGKNSPHVLRDVSNLIDDLKVDTRHILTSKPIASEEGDYELRIVINNPSQEILNTLNKKLGNDQRFDQVTIV</sequence>
<evidence type="ECO:0000313" key="3">
    <source>
        <dbReference type="Proteomes" id="UP000033881"/>
    </source>
</evidence>
<dbReference type="PANTHER" id="PTHR21262">
    <property type="entry name" value="GUANOSINE-3',5'-BIS DIPHOSPHATE 3'-PYROPHOSPHOHYDROLASE"/>
    <property type="match status" value="1"/>
</dbReference>
<dbReference type="InterPro" id="IPR043519">
    <property type="entry name" value="NT_sf"/>
</dbReference>
<dbReference type="STRING" id="1618574.UT24_C0009G0145"/>
<dbReference type="CDD" id="cd00077">
    <property type="entry name" value="HDc"/>
    <property type="match status" value="1"/>
</dbReference>
<dbReference type="PANTHER" id="PTHR21262:SF31">
    <property type="entry name" value="GTP PYROPHOSPHOKINASE"/>
    <property type="match status" value="1"/>
</dbReference>